<dbReference type="GO" id="GO:0005634">
    <property type="term" value="C:nucleus"/>
    <property type="evidence" value="ECO:0007669"/>
    <property type="project" value="UniProtKB-SubCell"/>
</dbReference>
<name>W4FZN1_APHAT</name>
<dbReference type="GO" id="GO:0004518">
    <property type="term" value="F:nuclease activity"/>
    <property type="evidence" value="ECO:0007669"/>
    <property type="project" value="UniProtKB-KW"/>
</dbReference>
<organism evidence="10">
    <name type="scientific">Aphanomyces astaci</name>
    <name type="common">Crayfish plague agent</name>
    <dbReference type="NCBI Taxonomy" id="112090"/>
    <lineage>
        <taxon>Eukaryota</taxon>
        <taxon>Sar</taxon>
        <taxon>Stramenopiles</taxon>
        <taxon>Oomycota</taxon>
        <taxon>Saprolegniomycetes</taxon>
        <taxon>Saprolegniales</taxon>
        <taxon>Verrucalvaceae</taxon>
        <taxon>Aphanomyces</taxon>
    </lineage>
</organism>
<comment type="subcellular location">
    <subcellularLocation>
        <location evidence="2">Nucleus</location>
    </subcellularLocation>
</comment>
<keyword evidence="4" id="KW-0540">Nuclease</keyword>
<dbReference type="PANTHER" id="PTHR22930:SF259">
    <property type="entry name" value="OS08G0106900 PROTEIN"/>
    <property type="match status" value="1"/>
</dbReference>
<dbReference type="InterPro" id="IPR045249">
    <property type="entry name" value="HARBI1-like"/>
</dbReference>
<dbReference type="STRING" id="112090.W4FZN1"/>
<keyword evidence="7" id="KW-0539">Nucleus</keyword>
<proteinExistence type="inferred from homology"/>
<evidence type="ECO:0000256" key="3">
    <source>
        <dbReference type="ARBA" id="ARBA00006958"/>
    </source>
</evidence>
<dbReference type="InterPro" id="IPR027806">
    <property type="entry name" value="HARBI1_dom"/>
</dbReference>
<gene>
    <name evidence="10" type="ORF">H257_12702</name>
</gene>
<dbReference type="GO" id="GO:0046872">
    <property type="term" value="F:metal ion binding"/>
    <property type="evidence" value="ECO:0007669"/>
    <property type="project" value="UniProtKB-KW"/>
</dbReference>
<evidence type="ECO:0000313" key="10">
    <source>
        <dbReference type="EMBL" id="ETV72234.1"/>
    </source>
</evidence>
<evidence type="ECO:0000256" key="1">
    <source>
        <dbReference type="ARBA" id="ARBA00001968"/>
    </source>
</evidence>
<feature type="domain" description="DDE Tnp4" evidence="9">
    <location>
        <begin position="12"/>
        <end position="69"/>
    </location>
</feature>
<evidence type="ECO:0000259" key="9">
    <source>
        <dbReference type="Pfam" id="PF13359"/>
    </source>
</evidence>
<protein>
    <recommendedName>
        <fullName evidence="9">DDE Tnp4 domain-containing protein</fullName>
    </recommendedName>
</protein>
<evidence type="ECO:0000256" key="7">
    <source>
        <dbReference type="ARBA" id="ARBA00023242"/>
    </source>
</evidence>
<keyword evidence="5" id="KW-0479">Metal-binding</keyword>
<dbReference type="GeneID" id="20814698"/>
<dbReference type="PANTHER" id="PTHR22930">
    <property type="match status" value="1"/>
</dbReference>
<dbReference type="Pfam" id="PF13359">
    <property type="entry name" value="DDE_Tnp_4"/>
    <property type="match status" value="1"/>
</dbReference>
<dbReference type="RefSeq" id="XP_009838302.1">
    <property type="nucleotide sequence ID" value="XM_009840000.1"/>
</dbReference>
<evidence type="ECO:0000256" key="5">
    <source>
        <dbReference type="ARBA" id="ARBA00022723"/>
    </source>
</evidence>
<reference evidence="10" key="1">
    <citation type="submission" date="2013-12" db="EMBL/GenBank/DDBJ databases">
        <title>The Genome Sequence of Aphanomyces astaci APO3.</title>
        <authorList>
            <consortium name="The Broad Institute Genomics Platform"/>
            <person name="Russ C."/>
            <person name="Tyler B."/>
            <person name="van West P."/>
            <person name="Dieguez-Uribeondo J."/>
            <person name="Young S.K."/>
            <person name="Zeng Q."/>
            <person name="Gargeya S."/>
            <person name="Fitzgerald M."/>
            <person name="Abouelleil A."/>
            <person name="Alvarado L."/>
            <person name="Chapman S.B."/>
            <person name="Gainer-Dewar J."/>
            <person name="Goldberg J."/>
            <person name="Griggs A."/>
            <person name="Gujja S."/>
            <person name="Hansen M."/>
            <person name="Howarth C."/>
            <person name="Imamovic A."/>
            <person name="Ireland A."/>
            <person name="Larimer J."/>
            <person name="McCowan C."/>
            <person name="Murphy C."/>
            <person name="Pearson M."/>
            <person name="Poon T.W."/>
            <person name="Priest M."/>
            <person name="Roberts A."/>
            <person name="Saif S."/>
            <person name="Shea T."/>
            <person name="Sykes S."/>
            <person name="Wortman J."/>
            <person name="Nusbaum C."/>
            <person name="Birren B."/>
        </authorList>
    </citation>
    <scope>NUCLEOTIDE SEQUENCE [LARGE SCALE GENOMIC DNA]</scope>
    <source>
        <strain evidence="10">APO3</strain>
    </source>
</reference>
<dbReference type="OrthoDB" id="129044at2759"/>
<dbReference type="VEuPathDB" id="FungiDB:H257_12702"/>
<evidence type="ECO:0000256" key="4">
    <source>
        <dbReference type="ARBA" id="ARBA00022722"/>
    </source>
</evidence>
<evidence type="ECO:0000256" key="8">
    <source>
        <dbReference type="SAM" id="MobiDB-lite"/>
    </source>
</evidence>
<evidence type="ECO:0000256" key="2">
    <source>
        <dbReference type="ARBA" id="ARBA00004123"/>
    </source>
</evidence>
<sequence length="202" mass="23407">MFPFFGNCIGALDGTHIHATPPRDARLPFRNRKGFMSQNVLAVCTFDLQFSYVLAGWEGSASDARILQDALSAKGFSIPDRKMYVQRNCIERIFSVFKKRFRILESPPEYPFDTQVKLVYSLCAMHNVIMELENDPHFLEKVDEAKKKRDRKIQRRKDRRRGRRNNAPTRVVEDHTAEAGAVRDSIAAAMWHQYTNTLQSRQ</sequence>
<comment type="cofactor">
    <cofactor evidence="1">
        <name>a divalent metal cation</name>
        <dbReference type="ChEBI" id="CHEBI:60240"/>
    </cofactor>
</comment>
<dbReference type="EMBL" id="KI913155">
    <property type="protein sequence ID" value="ETV72234.1"/>
    <property type="molecule type" value="Genomic_DNA"/>
</dbReference>
<dbReference type="GO" id="GO:0016787">
    <property type="term" value="F:hydrolase activity"/>
    <property type="evidence" value="ECO:0007669"/>
    <property type="project" value="UniProtKB-KW"/>
</dbReference>
<evidence type="ECO:0000256" key="6">
    <source>
        <dbReference type="ARBA" id="ARBA00022801"/>
    </source>
</evidence>
<dbReference type="AlphaFoldDB" id="W4FZN1"/>
<accession>W4FZN1</accession>
<comment type="similarity">
    <text evidence="3">Belongs to the HARBI1 family.</text>
</comment>
<keyword evidence="6" id="KW-0378">Hydrolase</keyword>
<feature type="compositionally biased region" description="Basic residues" evidence="8">
    <location>
        <begin position="148"/>
        <end position="164"/>
    </location>
</feature>
<feature type="region of interest" description="Disordered" evidence="8">
    <location>
        <begin position="143"/>
        <end position="176"/>
    </location>
</feature>